<dbReference type="PDB" id="4YK2">
    <property type="method" value="X-ray"/>
    <property type="resolution" value="2.05 A"/>
    <property type="chains" value="A/B=64-201"/>
</dbReference>
<name>E6YIM5_BARC7</name>
<dbReference type="NCBIfam" id="NF033856">
    <property type="entry name" value="T4SS_effec_BID"/>
    <property type="match status" value="1"/>
</dbReference>
<dbReference type="HOGENOM" id="CLU_079563_0_0_5"/>
<dbReference type="OrthoDB" id="7921411at2"/>
<organism evidence="1 2">
    <name type="scientific">Bartonella clarridgeiae (strain CCUG 45776 / CIP 104772 / 73)</name>
    <dbReference type="NCBI Taxonomy" id="696125"/>
    <lineage>
        <taxon>Bacteria</taxon>
        <taxon>Pseudomonadati</taxon>
        <taxon>Pseudomonadota</taxon>
        <taxon>Alphaproteobacteria</taxon>
        <taxon>Hyphomicrobiales</taxon>
        <taxon>Bartonellaceae</taxon>
        <taxon>Bartonella</taxon>
    </lineage>
</organism>
<proteinExistence type="evidence at protein level"/>
<reference evidence="2" key="1">
    <citation type="submission" date="2009-11" db="EMBL/GenBank/DDBJ databases">
        <title>Genome sequencing of Bartonella species and comparative genomics.</title>
        <authorList>
            <person name="Engel P."/>
            <person name="Salzburger W."/>
            <person name="Marius L."/>
            <person name="Chao-Chin C."/>
            <person name="Soichi M."/>
            <person name="Christa L."/>
            <person name="Alexandra C."/>
            <person name="Aurelie L."/>
            <person name="Claudine M."/>
            <person name="Stephan S.C."/>
            <person name="Christoph D."/>
        </authorList>
    </citation>
    <scope>NUCLEOTIDE SEQUENCE [LARGE SCALE GENOMIC DNA]</scope>
    <source>
        <strain evidence="2">CIP 104772 / 73</strain>
    </source>
</reference>
<dbReference type="KEGG" id="bcd:BARCL_1032"/>
<dbReference type="STRING" id="696125.BARCL_1032"/>
<evidence type="ECO:0007829" key="3">
    <source>
        <dbReference type="PDB" id="4YK2"/>
    </source>
</evidence>
<dbReference type="RefSeq" id="WP_013545343.1">
    <property type="nucleotide sequence ID" value="NC_014932.1"/>
</dbReference>
<dbReference type="Proteomes" id="UP000009101">
    <property type="component" value="Chromosome"/>
</dbReference>
<dbReference type="PDBsum" id="4YK2"/>
<keyword evidence="2" id="KW-1185">Reference proteome</keyword>
<accession>E6YIM5</accession>
<evidence type="ECO:0000313" key="1">
    <source>
        <dbReference type="EMBL" id="CBI76713.1"/>
    </source>
</evidence>
<dbReference type="EvolutionaryTrace" id="E6YIM5"/>
<dbReference type="AlphaFoldDB" id="E6YIM5"/>
<evidence type="ECO:0000313" key="2">
    <source>
        <dbReference type="Proteomes" id="UP000009101"/>
    </source>
</evidence>
<dbReference type="EMBL" id="FN645454">
    <property type="protein sequence ID" value="CBI76713.1"/>
    <property type="molecule type" value="Genomic_DNA"/>
</dbReference>
<reference evidence="1 2" key="2">
    <citation type="journal article" date="2011" name="PLoS Genet.">
        <title>Parallel evolution of a type IV secretion system in radiating lineages of the host-restricted bacterial pathogen Bartonella.</title>
        <authorList>
            <person name="Engel P."/>
            <person name="Salzburger W."/>
            <person name="Liesch M."/>
            <person name="Chang C.C."/>
            <person name="Maruyama S."/>
            <person name="Lanz C."/>
            <person name="Calteau A."/>
            <person name="Lajus A."/>
            <person name="Medigue C."/>
            <person name="Schuster S.C."/>
            <person name="Dehio C."/>
        </authorList>
    </citation>
    <scope>NUCLEOTIDE SEQUENCE [LARGE SCALE GENOMIC DNA]</scope>
    <source>
        <strain evidence="2">CIP 104772 / 73</strain>
    </source>
</reference>
<gene>
    <name evidence="1" type="ordered locus">BARCL_1032</name>
</gene>
<dbReference type="SMR" id="E6YIM5"/>
<sequence length="251" mass="28813">MKQHARSTESLSQEVEYTEVHFNNTKTNGIQKDPLRKQEVEYAEIRLNNNNPNKIQSRNSANIFISPQKIVPLSYNEFIRKVVSDHSIQEQEKEIRRLSQIVFGNQNQLANQLSQIHENPSFTKIISNTLTNSPESFAKLAGSKTFGIKNSKRKQAEKNISKLVEAIHKYADAVENSMGNIIKNHNAEQKRLAQSVELPSDSLQSLLDLPSKMRENILKQQNNTQLRKECTNFLNKINSRLSQDELIMLKN</sequence>
<protein>
    <submittedName>
        <fullName evidence="1">Bartonella effector protein (Bep) substrate of VirB T4SS</fullName>
    </submittedName>
</protein>
<keyword evidence="3" id="KW-0002">3D-structure</keyword>
<dbReference type="eggNOG" id="COG2184">
    <property type="taxonomic scope" value="Bacteria"/>
</dbReference>
<reference evidence="3" key="3">
    <citation type="journal article" date="2017" name="Structure">
        <title>The BID Domain of Type IV Secretion Substrates Forms a Conserved Four-Helix Bundle Topped with a Hook.</title>
        <authorList>
            <person name="Stanger F.V."/>
            <person name="de Beer T.A.P."/>
            <person name="Dranow D.M."/>
            <person name="Schirmer T."/>
            <person name="Phan I."/>
            <person name="Dehio C."/>
        </authorList>
    </citation>
    <scope>X-RAY CRYSTALLOGRAPHY (2.05 ANGSTROMS) OF 64-201</scope>
</reference>